<protein>
    <submittedName>
        <fullName evidence="2">Periodic tryptophan protein 2-like protein</fullName>
    </submittedName>
</protein>
<dbReference type="InterPro" id="IPR015943">
    <property type="entry name" value="WD40/YVTN_repeat-like_dom_sf"/>
</dbReference>
<dbReference type="InterPro" id="IPR024977">
    <property type="entry name" value="Apc4-like_WD40_dom"/>
</dbReference>
<proteinExistence type="predicted"/>
<dbReference type="PANTHER" id="PTHR19858:SF0">
    <property type="entry name" value="PERIODIC TRYPTOPHAN PROTEIN 2 HOMOLOG"/>
    <property type="match status" value="1"/>
</dbReference>
<evidence type="ECO:0000259" key="1">
    <source>
        <dbReference type="Pfam" id="PF12894"/>
    </source>
</evidence>
<evidence type="ECO:0000313" key="2">
    <source>
        <dbReference type="EMBL" id="JAP93497.1"/>
    </source>
</evidence>
<dbReference type="GO" id="GO:0032040">
    <property type="term" value="C:small-subunit processome"/>
    <property type="evidence" value="ECO:0007669"/>
    <property type="project" value="TreeGrafter"/>
</dbReference>
<dbReference type="SUPFAM" id="SSF82171">
    <property type="entry name" value="DPP6 N-terminal domain-like"/>
    <property type="match status" value="1"/>
</dbReference>
<dbReference type="InterPro" id="IPR001680">
    <property type="entry name" value="WD40_rpt"/>
</dbReference>
<dbReference type="InterPro" id="IPR027145">
    <property type="entry name" value="PWP2"/>
</dbReference>
<gene>
    <name evidence="2" type="ORF">TPC1_14208</name>
</gene>
<dbReference type="SMART" id="SM00320">
    <property type="entry name" value="WD40"/>
    <property type="match status" value="2"/>
</dbReference>
<feature type="non-terminal residue" evidence="2">
    <location>
        <position position="1"/>
    </location>
</feature>
<dbReference type="GO" id="GO:0000462">
    <property type="term" value="P:maturation of SSU-rRNA from tricistronic rRNA transcript (SSU-rRNA, 5.8S rRNA, LSU-rRNA)"/>
    <property type="evidence" value="ECO:0007669"/>
    <property type="project" value="TreeGrafter"/>
</dbReference>
<dbReference type="Gene3D" id="2.130.10.10">
    <property type="entry name" value="YVTN repeat-like/Quinoprotein amine dehydrogenase"/>
    <property type="match status" value="2"/>
</dbReference>
<dbReference type="AlphaFoldDB" id="A0A146KAA6"/>
<sequence>QSYTKGKIVSRDMKVYFAVHNRIKVVDIRMKQTSCLPFECPNNIAQITLSPCGRYIMIIDSQSLCSLITSSGHILKHNFTSQKLISFAFLDQFVCAALPDRVIVYRLTDDFQLVQIYQKICDRPVQVKFFDTSLLIQTQSSVQVIQLAYLLSTQVKTYKQMQELKETCTEFDIIPSGQSIDFFQNNQDIFVVLQSGLVQVYSLQDGQIIDEFNLQLSQESNDQILITAADSNFNQLLAVDSNGNYILYSLQKEFINSVSITAYPLTGCTILSEFQVVVGSTYNEEITVFNHQAEFIELTDQSVKSTCFDVSLDQKFLALGDVSGSVYVFLQCGLLHSKYICHESAVKSVKFFKNTKAIASCASDSVVCYDLNKQLQFRNLKTEFCLFEQLAIEDNGELLAASDSENVVNLFDIQTGKLLDQLKLHEQKITQLAFHQEFLISSSWDCTV</sequence>
<organism evidence="2">
    <name type="scientific">Trepomonas sp. PC1</name>
    <dbReference type="NCBI Taxonomy" id="1076344"/>
    <lineage>
        <taxon>Eukaryota</taxon>
        <taxon>Metamonada</taxon>
        <taxon>Diplomonadida</taxon>
        <taxon>Hexamitidae</taxon>
        <taxon>Hexamitinae</taxon>
        <taxon>Trepomonas</taxon>
    </lineage>
</organism>
<dbReference type="GO" id="GO:0034388">
    <property type="term" value="C:Pwp2p-containing subcomplex of 90S preribosome"/>
    <property type="evidence" value="ECO:0007669"/>
    <property type="project" value="TreeGrafter"/>
</dbReference>
<dbReference type="InterPro" id="IPR036322">
    <property type="entry name" value="WD40_repeat_dom_sf"/>
</dbReference>
<reference evidence="2" key="1">
    <citation type="submission" date="2015-07" db="EMBL/GenBank/DDBJ databases">
        <title>Adaptation to a free-living lifestyle via gene acquisitions in the diplomonad Trepomonas sp. PC1.</title>
        <authorList>
            <person name="Xu F."/>
            <person name="Jerlstrom-Hultqvist J."/>
            <person name="Kolisko M."/>
            <person name="Simpson A.G.B."/>
            <person name="Roger A.J."/>
            <person name="Svard S.G."/>
            <person name="Andersson J.O."/>
        </authorList>
    </citation>
    <scope>NUCLEOTIDE SEQUENCE</scope>
    <source>
        <strain evidence="2">PC1</strain>
    </source>
</reference>
<dbReference type="Pfam" id="PF12894">
    <property type="entry name" value="ANAPC4_WD40"/>
    <property type="match status" value="1"/>
</dbReference>
<feature type="non-terminal residue" evidence="2">
    <location>
        <position position="448"/>
    </location>
</feature>
<feature type="domain" description="Anaphase-promoting complex subunit 4-like WD40" evidence="1">
    <location>
        <begin position="364"/>
        <end position="435"/>
    </location>
</feature>
<dbReference type="GO" id="GO:0000028">
    <property type="term" value="P:ribosomal small subunit assembly"/>
    <property type="evidence" value="ECO:0007669"/>
    <property type="project" value="TreeGrafter"/>
</dbReference>
<dbReference type="EMBL" id="GDID01003109">
    <property type="protein sequence ID" value="JAP93497.1"/>
    <property type="molecule type" value="Transcribed_RNA"/>
</dbReference>
<dbReference type="SUPFAM" id="SSF50978">
    <property type="entry name" value="WD40 repeat-like"/>
    <property type="match status" value="1"/>
</dbReference>
<dbReference type="PANTHER" id="PTHR19858">
    <property type="entry name" value="WD40 REPEAT PROTEIN"/>
    <property type="match status" value="1"/>
</dbReference>
<accession>A0A146KAA6</accession>
<name>A0A146KAA6_9EUKA</name>